<dbReference type="InterPro" id="IPR013424">
    <property type="entry name" value="Ice-binding_C"/>
</dbReference>
<evidence type="ECO:0000256" key="1">
    <source>
        <dbReference type="SAM" id="SignalP"/>
    </source>
</evidence>
<keyword evidence="3" id="KW-1185">Reference proteome</keyword>
<sequence>MLNSLINNKVTNPLTYSAIALSVIAGAGIAAAPADAASITYQGTLQDGIPEFDAISSSGFFSDQSTGRFFNFFGNQGDVVTIEALRIEQDLDPALWVFEGLFEDTSDFASGFNVNIDRGDPGFLEFADDEIPNPGPFADPRAVVTLTLPGTGEYTAIVTNFISGPNDGGDGAFDFEITCFGCTTPVPEPASVLGLLITGSLGFGSALKRKLK</sequence>
<feature type="signal peptide" evidence="1">
    <location>
        <begin position="1"/>
        <end position="36"/>
    </location>
</feature>
<dbReference type="NCBIfam" id="TIGR02595">
    <property type="entry name" value="PEP_CTERM"/>
    <property type="match status" value="1"/>
</dbReference>
<dbReference type="Proteomes" id="UP000186657">
    <property type="component" value="Unassembled WGS sequence"/>
</dbReference>
<dbReference type="RefSeq" id="WP_075905070.1">
    <property type="nucleotide sequence ID" value="NZ_MKZS01000001.1"/>
</dbReference>
<keyword evidence="1" id="KW-0732">Signal</keyword>
<name>A0A1U7N9Z4_9CYAN</name>
<feature type="chain" id="PRO_5011962252" description="PEP-CTERM protein-sorting domain-containing protein" evidence="1">
    <location>
        <begin position="37"/>
        <end position="212"/>
    </location>
</feature>
<evidence type="ECO:0000313" key="2">
    <source>
        <dbReference type="EMBL" id="OLT62734.1"/>
    </source>
</evidence>
<dbReference type="EMBL" id="MKZS01000001">
    <property type="protein sequence ID" value="OLT62734.1"/>
    <property type="molecule type" value="Genomic_DNA"/>
</dbReference>
<comment type="caution">
    <text evidence="2">The sequence shown here is derived from an EMBL/GenBank/DDBJ whole genome shotgun (WGS) entry which is preliminary data.</text>
</comment>
<evidence type="ECO:0000313" key="3">
    <source>
        <dbReference type="Proteomes" id="UP000186657"/>
    </source>
</evidence>
<gene>
    <name evidence="2" type="ORF">BJP37_30580</name>
</gene>
<reference evidence="2 3" key="1">
    <citation type="submission" date="2016-10" db="EMBL/GenBank/DDBJ databases">
        <title>Comparative genomics uncovers the prolific and rare metabolic potential of the cyanobacterial genus Moorea.</title>
        <authorList>
            <person name="Leao T."/>
            <person name="Castelao G."/>
            <person name="Korobeynikov A."/>
            <person name="Monroe E.A."/>
            <person name="Podell S."/>
            <person name="Glukhov E."/>
            <person name="Allen E."/>
            <person name="Gerwick W.H."/>
            <person name="Gerwick L."/>
        </authorList>
    </citation>
    <scope>NUCLEOTIDE SEQUENCE [LARGE SCALE GENOMIC DNA]</scope>
    <source>
        <strain evidence="2 3">PNG5-198</strain>
    </source>
</reference>
<protein>
    <recommendedName>
        <fullName evidence="4">PEP-CTERM protein-sorting domain-containing protein</fullName>
    </recommendedName>
</protein>
<evidence type="ECO:0008006" key="4">
    <source>
        <dbReference type="Google" id="ProtNLM"/>
    </source>
</evidence>
<proteinExistence type="predicted"/>
<dbReference type="AlphaFoldDB" id="A0A1U7N9Z4"/>
<accession>A0A1U7N9Z4</accession>
<organism evidence="2 3">
    <name type="scientific">Moorena bouillonii PNG</name>
    <dbReference type="NCBI Taxonomy" id="568701"/>
    <lineage>
        <taxon>Bacteria</taxon>
        <taxon>Bacillati</taxon>
        <taxon>Cyanobacteriota</taxon>
        <taxon>Cyanophyceae</taxon>
        <taxon>Coleofasciculales</taxon>
        <taxon>Coleofasciculaceae</taxon>
        <taxon>Moorena</taxon>
    </lineage>
</organism>